<organism evidence="3 4">
    <name type="scientific">Meganyctiphanes norvegica</name>
    <name type="common">Northern krill</name>
    <name type="synonym">Thysanopoda norvegica</name>
    <dbReference type="NCBI Taxonomy" id="48144"/>
    <lineage>
        <taxon>Eukaryota</taxon>
        <taxon>Metazoa</taxon>
        <taxon>Ecdysozoa</taxon>
        <taxon>Arthropoda</taxon>
        <taxon>Crustacea</taxon>
        <taxon>Multicrustacea</taxon>
        <taxon>Malacostraca</taxon>
        <taxon>Eumalacostraca</taxon>
        <taxon>Eucarida</taxon>
        <taxon>Euphausiacea</taxon>
        <taxon>Euphausiidae</taxon>
        <taxon>Meganyctiphanes</taxon>
    </lineage>
</organism>
<name>A0AAV2QMR8_MEGNR</name>
<sequence length="223" mass="24434">MSREVIILTMAFIVAATAIAPVLDVVVSPPLNNTDSLMSQTIDLLAKCLHSQAQRCPTPGTEEETHCSGNFTPVGHSCLLIGKGEIVTWAEARSFCQGHESDLVVFKDANHYAATLDLIRQTYGANEKINLWIGGSDEAQEGRWVWHTGELMQRGQPFWGSICGIGVENRERCAEPSGGRGENCAGLFHRDNHYVHDFACDINISIGANFNPICEKTAIPKCY</sequence>
<dbReference type="EMBL" id="CAXKWB010008798">
    <property type="protein sequence ID" value="CAL4092501.1"/>
    <property type="molecule type" value="Genomic_DNA"/>
</dbReference>
<dbReference type="CDD" id="cd00037">
    <property type="entry name" value="CLECT"/>
    <property type="match status" value="1"/>
</dbReference>
<evidence type="ECO:0000313" key="4">
    <source>
        <dbReference type="Proteomes" id="UP001497623"/>
    </source>
</evidence>
<feature type="chain" id="PRO_5043427430" description="C-type lectin domain-containing protein" evidence="1">
    <location>
        <begin position="19"/>
        <end position="223"/>
    </location>
</feature>
<dbReference type="SMART" id="SM00034">
    <property type="entry name" value="CLECT"/>
    <property type="match status" value="1"/>
</dbReference>
<proteinExistence type="predicted"/>
<dbReference type="InterPro" id="IPR050111">
    <property type="entry name" value="C-type_lectin/snaclec_domain"/>
</dbReference>
<dbReference type="InterPro" id="IPR016187">
    <property type="entry name" value="CTDL_fold"/>
</dbReference>
<dbReference type="PANTHER" id="PTHR22803">
    <property type="entry name" value="MANNOSE, PHOSPHOLIPASE, LECTIN RECEPTOR RELATED"/>
    <property type="match status" value="1"/>
</dbReference>
<feature type="signal peptide" evidence="1">
    <location>
        <begin position="1"/>
        <end position="18"/>
    </location>
</feature>
<accession>A0AAV2QMR8</accession>
<dbReference type="InterPro" id="IPR001304">
    <property type="entry name" value="C-type_lectin-like"/>
</dbReference>
<dbReference type="InterPro" id="IPR016186">
    <property type="entry name" value="C-type_lectin-like/link_sf"/>
</dbReference>
<dbReference type="SUPFAM" id="SSF56436">
    <property type="entry name" value="C-type lectin-like"/>
    <property type="match status" value="1"/>
</dbReference>
<dbReference type="AlphaFoldDB" id="A0AAV2QMR8"/>
<gene>
    <name evidence="3" type="ORF">MNOR_LOCUS14602</name>
</gene>
<dbReference type="Proteomes" id="UP001497623">
    <property type="component" value="Unassembled WGS sequence"/>
</dbReference>
<dbReference type="Pfam" id="PF00059">
    <property type="entry name" value="Lectin_C"/>
    <property type="match status" value="1"/>
</dbReference>
<dbReference type="PROSITE" id="PS50041">
    <property type="entry name" value="C_TYPE_LECTIN_2"/>
    <property type="match status" value="1"/>
</dbReference>
<keyword evidence="1" id="KW-0732">Signal</keyword>
<protein>
    <recommendedName>
        <fullName evidence="2">C-type lectin domain-containing protein</fullName>
    </recommendedName>
</protein>
<evidence type="ECO:0000256" key="1">
    <source>
        <dbReference type="SAM" id="SignalP"/>
    </source>
</evidence>
<evidence type="ECO:0000313" key="3">
    <source>
        <dbReference type="EMBL" id="CAL4092501.1"/>
    </source>
</evidence>
<dbReference type="Gene3D" id="3.10.100.10">
    <property type="entry name" value="Mannose-Binding Protein A, subunit A"/>
    <property type="match status" value="1"/>
</dbReference>
<keyword evidence="4" id="KW-1185">Reference proteome</keyword>
<evidence type="ECO:0000259" key="2">
    <source>
        <dbReference type="PROSITE" id="PS50041"/>
    </source>
</evidence>
<reference evidence="3 4" key="1">
    <citation type="submission" date="2024-05" db="EMBL/GenBank/DDBJ databases">
        <authorList>
            <person name="Wallberg A."/>
        </authorList>
    </citation>
    <scope>NUCLEOTIDE SEQUENCE [LARGE SCALE GENOMIC DNA]</scope>
</reference>
<comment type="caution">
    <text evidence="3">The sequence shown here is derived from an EMBL/GenBank/DDBJ whole genome shotgun (WGS) entry which is preliminary data.</text>
</comment>
<feature type="domain" description="C-type lectin" evidence="2">
    <location>
        <begin position="74"/>
        <end position="201"/>
    </location>
</feature>